<organism evidence="1 2">
    <name type="scientific">Bacillus phage phiAGATE</name>
    <dbReference type="NCBI Taxonomy" id="1204533"/>
    <lineage>
        <taxon>Viruses</taxon>
        <taxon>Duplodnaviria</taxon>
        <taxon>Heunggongvirae</taxon>
        <taxon>Uroviricota</taxon>
        <taxon>Caudoviricetes</taxon>
        <taxon>Herelleviridae</taxon>
        <taxon>Bastillevirinae</taxon>
        <taxon>Agatevirus</taxon>
        <taxon>Agatevirus agate</taxon>
    </lineage>
</organism>
<dbReference type="RefSeq" id="YP_007349288.1">
    <property type="nucleotide sequence ID" value="NC_020081.2"/>
</dbReference>
<dbReference type="Proteomes" id="UP000010364">
    <property type="component" value="Segment"/>
</dbReference>
<dbReference type="OrthoDB" id="34287at10239"/>
<sequence length="82" mass="9459">MKQFKVWENLTTKKKISSSETAIVLGIELTELFGANTRIDGEGYIRRYNQETGDDLYLRKATKEEIELFDALITANLHFMSL</sequence>
<reference evidence="1" key="1">
    <citation type="submission" date="2013-11" db="EMBL/GenBank/DDBJ databases">
        <title>Discovery of phiAGATE novel phage infecting Bacillus pumilus leads to new insights in phylogeny of subfamily Spounavirinae.</title>
        <authorList>
            <person name="Barylski J."/>
            <person name="Nowicki G."/>
            <person name="Gozdzicka-Jozefiak A."/>
        </authorList>
    </citation>
    <scope>NUCLEOTIDE SEQUENCE [LARGE SCALE GENOMIC DNA]</scope>
</reference>
<name>L0LBZ9_9CAUD</name>
<accession>L0LBZ9</accession>
<evidence type="ECO:0000313" key="2">
    <source>
        <dbReference type="Proteomes" id="UP000010364"/>
    </source>
</evidence>
<dbReference type="EMBL" id="JX238501">
    <property type="protein sequence ID" value="AGB62695.1"/>
    <property type="molecule type" value="Genomic_DNA"/>
</dbReference>
<proteinExistence type="predicted"/>
<dbReference type="GeneID" id="14516162"/>
<dbReference type="KEGG" id="vg:14516162"/>
<evidence type="ECO:0000313" key="1">
    <source>
        <dbReference type="EMBL" id="AGB62695.1"/>
    </source>
</evidence>
<protein>
    <submittedName>
        <fullName evidence="1">Uncharacterized protein</fullName>
    </submittedName>
</protein>
<keyword evidence="2" id="KW-1185">Reference proteome</keyword>